<feature type="domain" description="Signal transduction histidine kinase dimerisation/phosphoacceptor" evidence="2">
    <location>
        <begin position="59"/>
        <end position="122"/>
    </location>
</feature>
<reference evidence="3 4" key="1">
    <citation type="journal article" date="2013" name="Proc. Natl. Acad. Sci. U.S.A.">
        <title>Genome of an arbuscular mycorrhizal fungus provides insight into the oldest plant symbiosis.</title>
        <authorList>
            <person name="Tisserant E."/>
            <person name="Malbreil M."/>
            <person name="Kuo A."/>
            <person name="Kohler A."/>
            <person name="Symeonidi A."/>
            <person name="Balestrini R."/>
            <person name="Charron P."/>
            <person name="Duensing N."/>
            <person name="Frei Dit Frey N."/>
            <person name="Gianinazzi-Pearson V."/>
            <person name="Gilbert L.B."/>
            <person name="Handa Y."/>
            <person name="Herr J.R."/>
            <person name="Hijri M."/>
            <person name="Koul R."/>
            <person name="Kawaguchi M."/>
            <person name="Krajinski F."/>
            <person name="Lammers P.J."/>
            <person name="Masclaux F.G."/>
            <person name="Murat C."/>
            <person name="Morin E."/>
            <person name="Ndikumana S."/>
            <person name="Pagni M."/>
            <person name="Petitpierre D."/>
            <person name="Requena N."/>
            <person name="Rosikiewicz P."/>
            <person name="Riley R."/>
            <person name="Saito K."/>
            <person name="San Clemente H."/>
            <person name="Shapiro H."/>
            <person name="van Tuinen D."/>
            <person name="Becard G."/>
            <person name="Bonfante P."/>
            <person name="Paszkowski U."/>
            <person name="Shachar-Hill Y.Y."/>
            <person name="Tuskan G.A."/>
            <person name="Young P.W."/>
            <person name="Sanders I.R."/>
            <person name="Henrissat B."/>
            <person name="Rensing S.A."/>
            <person name="Grigoriev I.V."/>
            <person name="Corradi N."/>
            <person name="Roux C."/>
            <person name="Martin F."/>
        </authorList>
    </citation>
    <scope>NUCLEOTIDE SEQUENCE [LARGE SCALE GENOMIC DNA]</scope>
    <source>
        <strain evidence="3 4">DAOM 197198</strain>
    </source>
</reference>
<name>A0A2P4P382_RHIID</name>
<dbReference type="Gene3D" id="3.30.565.10">
    <property type="entry name" value="Histidine kinase-like ATPase, C-terminal domain"/>
    <property type="match status" value="1"/>
</dbReference>
<proteinExistence type="predicted"/>
<evidence type="ECO:0000259" key="2">
    <source>
        <dbReference type="SMART" id="SM00388"/>
    </source>
</evidence>
<dbReference type="CDD" id="cd00082">
    <property type="entry name" value="HisKA"/>
    <property type="match status" value="1"/>
</dbReference>
<dbReference type="Pfam" id="PF00512">
    <property type="entry name" value="HisKA"/>
    <property type="match status" value="1"/>
</dbReference>
<dbReference type="PANTHER" id="PTHR43719:SF28">
    <property type="entry name" value="PEROXIDE STRESS-ACTIVATED HISTIDINE KINASE MAK1-RELATED"/>
    <property type="match status" value="1"/>
</dbReference>
<dbReference type="PANTHER" id="PTHR43719">
    <property type="entry name" value="TWO-COMPONENT HISTIDINE KINASE"/>
    <property type="match status" value="1"/>
</dbReference>
<dbReference type="EMBL" id="AUPC02000426">
    <property type="protein sequence ID" value="POG59841.1"/>
    <property type="molecule type" value="Genomic_DNA"/>
</dbReference>
<sequence length="332" mass="37288">MQETEESIAEFSKFCLEIQLANNSNNDENKAHSQDEERVYLSNFGVNVVKRRVIVADGAKGAFISISHELRNPLYGILASCELMEESKLNEAQAGLVETIQGCGTSLIKVSEVCFVSQQMVTTIYNDNNKITNSMNKNNDEENLLMGNTVIILHARWWVMAEDGALKQLLMNIIENSMKFTKKGYVLISLASLSYSLLSDQYKKHAGVQDTTTTDTSSSNNIHALITITDTECGISPSFLSTKMFRPLSQENTLQVDPDQANEEISRDIKNDDLGNFNSLDSFNENDNLIKDFEEKQRKILLSIILKEVKQKRVVVKCVDGKLKEIVESNLI</sequence>
<keyword evidence="4" id="KW-1185">Reference proteome</keyword>
<dbReference type="Gene3D" id="1.10.287.130">
    <property type="match status" value="1"/>
</dbReference>
<evidence type="ECO:0000313" key="3">
    <source>
        <dbReference type="EMBL" id="POG59841.1"/>
    </source>
</evidence>
<dbReference type="InterPro" id="IPR036890">
    <property type="entry name" value="HATPase_C_sf"/>
</dbReference>
<comment type="caution">
    <text evidence="3">The sequence shown here is derived from an EMBL/GenBank/DDBJ whole genome shotgun (WGS) entry which is preliminary data.</text>
</comment>
<dbReference type="VEuPathDB" id="FungiDB:RhiirFUN_026825"/>
<dbReference type="InterPro" id="IPR036097">
    <property type="entry name" value="HisK_dim/P_sf"/>
</dbReference>
<dbReference type="SMART" id="SM00388">
    <property type="entry name" value="HisKA"/>
    <property type="match status" value="1"/>
</dbReference>
<dbReference type="AlphaFoldDB" id="A0A2P4P382"/>
<dbReference type="SUPFAM" id="SSF47384">
    <property type="entry name" value="Homodimeric domain of signal transducing histidine kinase"/>
    <property type="match status" value="1"/>
</dbReference>
<accession>A0A2P4P382</accession>
<gene>
    <name evidence="3" type="ORF">GLOIN_2v1884741</name>
</gene>
<dbReference type="SUPFAM" id="SSF55874">
    <property type="entry name" value="ATPase domain of HSP90 chaperone/DNA topoisomerase II/histidine kinase"/>
    <property type="match status" value="1"/>
</dbReference>
<dbReference type="Proteomes" id="UP000018888">
    <property type="component" value="Unassembled WGS sequence"/>
</dbReference>
<evidence type="ECO:0000256" key="1">
    <source>
        <dbReference type="ARBA" id="ARBA00022553"/>
    </source>
</evidence>
<dbReference type="GO" id="GO:0000155">
    <property type="term" value="F:phosphorelay sensor kinase activity"/>
    <property type="evidence" value="ECO:0007669"/>
    <property type="project" value="InterPro"/>
</dbReference>
<evidence type="ECO:0000313" key="4">
    <source>
        <dbReference type="Proteomes" id="UP000018888"/>
    </source>
</evidence>
<dbReference type="InterPro" id="IPR003661">
    <property type="entry name" value="HisK_dim/P_dom"/>
</dbReference>
<dbReference type="InterPro" id="IPR050956">
    <property type="entry name" value="2C_system_His_kinase"/>
</dbReference>
<reference evidence="3 4" key="2">
    <citation type="journal article" date="2018" name="New Phytol.">
        <title>High intraspecific genome diversity in the model arbuscular mycorrhizal symbiont Rhizophagus irregularis.</title>
        <authorList>
            <person name="Chen E.C.H."/>
            <person name="Morin E."/>
            <person name="Beaudet D."/>
            <person name="Noel J."/>
            <person name="Yildirir G."/>
            <person name="Ndikumana S."/>
            <person name="Charron P."/>
            <person name="St-Onge C."/>
            <person name="Giorgi J."/>
            <person name="Kruger M."/>
            <person name="Marton T."/>
            <person name="Ropars J."/>
            <person name="Grigoriev I.V."/>
            <person name="Hainaut M."/>
            <person name="Henrissat B."/>
            <person name="Roux C."/>
            <person name="Martin F."/>
            <person name="Corradi N."/>
        </authorList>
    </citation>
    <scope>NUCLEOTIDE SEQUENCE [LARGE SCALE GENOMIC DNA]</scope>
    <source>
        <strain evidence="3 4">DAOM 197198</strain>
    </source>
</reference>
<dbReference type="VEuPathDB" id="FungiDB:RhiirFUN_026801"/>
<protein>
    <recommendedName>
        <fullName evidence="2">Signal transduction histidine kinase dimerisation/phosphoacceptor domain-containing protein</fullName>
    </recommendedName>
</protein>
<keyword evidence="1" id="KW-0597">Phosphoprotein</keyword>
<organism evidence="3 4">
    <name type="scientific">Rhizophagus irregularis (strain DAOM 181602 / DAOM 197198 / MUCL 43194)</name>
    <name type="common">Arbuscular mycorrhizal fungus</name>
    <name type="synonym">Glomus intraradices</name>
    <dbReference type="NCBI Taxonomy" id="747089"/>
    <lineage>
        <taxon>Eukaryota</taxon>
        <taxon>Fungi</taxon>
        <taxon>Fungi incertae sedis</taxon>
        <taxon>Mucoromycota</taxon>
        <taxon>Glomeromycotina</taxon>
        <taxon>Glomeromycetes</taxon>
        <taxon>Glomerales</taxon>
        <taxon>Glomeraceae</taxon>
        <taxon>Rhizophagus</taxon>
    </lineage>
</organism>